<evidence type="ECO:0000256" key="4">
    <source>
        <dbReference type="ARBA" id="ARBA00022884"/>
    </source>
</evidence>
<dbReference type="InterPro" id="IPR012340">
    <property type="entry name" value="NA-bd_OB-fold"/>
</dbReference>
<dbReference type="OrthoDB" id="9807233at2"/>
<keyword evidence="6 7" id="KW-0804">Transcription</keyword>
<evidence type="ECO:0000313" key="10">
    <source>
        <dbReference type="Proteomes" id="UP000391834"/>
    </source>
</evidence>
<dbReference type="Gene3D" id="2.40.50.140">
    <property type="entry name" value="Nucleic acid-binding proteins"/>
    <property type="match status" value="1"/>
</dbReference>
<dbReference type="InterPro" id="IPR003029">
    <property type="entry name" value="S1_domain"/>
</dbReference>
<evidence type="ECO:0000256" key="5">
    <source>
        <dbReference type="ARBA" id="ARBA00023015"/>
    </source>
</evidence>
<comment type="similarity">
    <text evidence="7">Belongs to the NusA family.</text>
</comment>
<dbReference type="Pfam" id="PF00575">
    <property type="entry name" value="S1"/>
    <property type="match status" value="1"/>
</dbReference>
<comment type="subunit">
    <text evidence="7">Monomer. Binds directly to the core enzyme of the DNA-dependent RNA polymerase and to nascent RNA.</text>
</comment>
<comment type="caution">
    <text evidence="9">The sequence shown here is derived from an EMBL/GenBank/DDBJ whole genome shotgun (WGS) entry which is preliminary data.</text>
</comment>
<dbReference type="FunFam" id="3.30.300.20:FF:000002">
    <property type="entry name" value="Transcription termination/antitermination protein NusA"/>
    <property type="match status" value="1"/>
</dbReference>
<dbReference type="CDD" id="cd04455">
    <property type="entry name" value="S1_NusA"/>
    <property type="match status" value="1"/>
</dbReference>
<dbReference type="InterPro" id="IPR004087">
    <property type="entry name" value="KH_dom"/>
</dbReference>
<dbReference type="Pfam" id="PF08529">
    <property type="entry name" value="NusA_N"/>
    <property type="match status" value="1"/>
</dbReference>
<dbReference type="SUPFAM" id="SSF69705">
    <property type="entry name" value="Transcription factor NusA, N-terminal domain"/>
    <property type="match status" value="1"/>
</dbReference>
<keyword evidence="2 7" id="KW-0963">Cytoplasm</keyword>
<dbReference type="InterPro" id="IPR015946">
    <property type="entry name" value="KH_dom-like_a/b"/>
</dbReference>
<protein>
    <recommendedName>
        <fullName evidence="7">Transcription termination/antitermination protein NusA</fullName>
    </recommendedName>
</protein>
<gene>
    <name evidence="7 9" type="primary">nusA</name>
    <name evidence="9" type="ORF">PbJCM13498_19000</name>
</gene>
<reference evidence="9 10" key="1">
    <citation type="submission" date="2019-10" db="EMBL/GenBank/DDBJ databases">
        <title>Prolixibacter strains distinguished by the presence of nitrate reductase genes were adept at nitrate-dependent anaerobic corrosion of metallic iron and carbon steel.</title>
        <authorList>
            <person name="Iino T."/>
            <person name="Shono N."/>
            <person name="Ito K."/>
            <person name="Nakamura R."/>
            <person name="Sueoka K."/>
            <person name="Harayama S."/>
            <person name="Ohkuma M."/>
        </authorList>
    </citation>
    <scope>NUCLEOTIDE SEQUENCE [LARGE SCALE GENOMIC DNA]</scope>
    <source>
        <strain evidence="9 10">JCM 13498</strain>
    </source>
</reference>
<dbReference type="Pfam" id="PF26594">
    <property type="entry name" value="KH_NusA_2nd"/>
    <property type="match status" value="1"/>
</dbReference>
<dbReference type="PANTHER" id="PTHR22648">
    <property type="entry name" value="TRANSCRIPTION TERMINATION FACTOR NUSA"/>
    <property type="match status" value="1"/>
</dbReference>
<dbReference type="InterPro" id="IPR013735">
    <property type="entry name" value="TF_NusA_N"/>
</dbReference>
<evidence type="ECO:0000256" key="2">
    <source>
        <dbReference type="ARBA" id="ARBA00022490"/>
    </source>
</evidence>
<evidence type="ECO:0000256" key="7">
    <source>
        <dbReference type="HAMAP-Rule" id="MF_00945"/>
    </source>
</evidence>
<name>A0A5M4B0A1_9BACT</name>
<feature type="domain" description="S1 motif" evidence="8">
    <location>
        <begin position="138"/>
        <end position="203"/>
    </location>
</feature>
<proteinExistence type="inferred from homology"/>
<comment type="subcellular location">
    <subcellularLocation>
        <location evidence="7">Cytoplasm</location>
    </subcellularLocation>
</comment>
<dbReference type="PROSITE" id="PS50126">
    <property type="entry name" value="S1"/>
    <property type="match status" value="1"/>
</dbReference>
<dbReference type="RefSeq" id="WP_025862914.1">
    <property type="nucleotide sequence ID" value="NZ_BLAX01000001.1"/>
</dbReference>
<dbReference type="HAMAP" id="MF_00945_B">
    <property type="entry name" value="NusA_B"/>
    <property type="match status" value="1"/>
</dbReference>
<sequence>MDNLNLIDTFSEFKELKNIDRATMMSVLEDVFRSVLQKQFGTDENFDVIINPDKGDFEIWRNREVVEDADLTDPNLQISLSEAKKIDTDYEVGEEVSDEVKLIHFGRRAILNLRQNLAARILELEKDNIYTIYKSKVGDIVTGEVYQIWKREILVLDDEGNELLLPKAEQIPSDFFRKGDTIRAVVVRVEMKNNNPQIILSRTSPVFLERLFELEVPEIFDGLITIKKIVRVPGERAKVAVESYDERVDPVGACVGMKGSRIHGIVRELRNENIDVINYTNNLQLFIQRALNPAKISSIKINEEGKRAEVYLKPEEVSLAIGKGGLNIRLASQLTGYEIDVYRDQVEEDDEDVNLEEFSDEIEDWILDELKAIGCDTARNVLSLSREELIKRTDLEEETIDEVLRIFRTEFE</sequence>
<dbReference type="Gene3D" id="3.30.300.20">
    <property type="match status" value="2"/>
</dbReference>
<dbReference type="SMART" id="SM00322">
    <property type="entry name" value="KH"/>
    <property type="match status" value="2"/>
</dbReference>
<keyword evidence="5 7" id="KW-0805">Transcription regulation</keyword>
<dbReference type="GO" id="GO:0005829">
    <property type="term" value="C:cytosol"/>
    <property type="evidence" value="ECO:0007669"/>
    <property type="project" value="TreeGrafter"/>
</dbReference>
<comment type="function">
    <text evidence="7">Participates in both transcription termination and antitermination.</text>
</comment>
<keyword evidence="3 7" id="KW-0889">Transcription antitermination</keyword>
<dbReference type="InterPro" id="IPR036555">
    <property type="entry name" value="NusA_N_sf"/>
</dbReference>
<dbReference type="SUPFAM" id="SSF54814">
    <property type="entry name" value="Prokaryotic type KH domain (KH-domain type II)"/>
    <property type="match status" value="2"/>
</dbReference>
<dbReference type="SMART" id="SM00316">
    <property type="entry name" value="S1"/>
    <property type="match status" value="1"/>
</dbReference>
<dbReference type="SUPFAM" id="SSF50249">
    <property type="entry name" value="Nucleic acid-binding proteins"/>
    <property type="match status" value="1"/>
</dbReference>
<dbReference type="GO" id="GO:0003700">
    <property type="term" value="F:DNA-binding transcription factor activity"/>
    <property type="evidence" value="ECO:0007669"/>
    <property type="project" value="InterPro"/>
</dbReference>
<dbReference type="GO" id="GO:0003723">
    <property type="term" value="F:RNA binding"/>
    <property type="evidence" value="ECO:0007669"/>
    <property type="project" value="UniProtKB-UniRule"/>
</dbReference>
<dbReference type="InterPro" id="IPR010213">
    <property type="entry name" value="TF_NusA"/>
</dbReference>
<dbReference type="InterPro" id="IPR009019">
    <property type="entry name" value="KH_sf_prok-type"/>
</dbReference>
<dbReference type="GO" id="GO:0031564">
    <property type="term" value="P:transcription antitermination"/>
    <property type="evidence" value="ECO:0007669"/>
    <property type="project" value="UniProtKB-UniRule"/>
</dbReference>
<dbReference type="CDD" id="cd02134">
    <property type="entry name" value="KH-II_NusA_rpt1"/>
    <property type="match status" value="1"/>
</dbReference>
<evidence type="ECO:0000256" key="3">
    <source>
        <dbReference type="ARBA" id="ARBA00022814"/>
    </source>
</evidence>
<dbReference type="Proteomes" id="UP000391834">
    <property type="component" value="Unassembled WGS sequence"/>
</dbReference>
<dbReference type="AlphaFoldDB" id="A0A5M4B0A1"/>
<evidence type="ECO:0000256" key="6">
    <source>
        <dbReference type="ARBA" id="ARBA00023163"/>
    </source>
</evidence>
<dbReference type="InterPro" id="IPR025249">
    <property type="entry name" value="TF_NusA_KH_1st"/>
</dbReference>
<dbReference type="Pfam" id="PF13184">
    <property type="entry name" value="KH_NusA_1st"/>
    <property type="match status" value="1"/>
</dbReference>
<dbReference type="Gene3D" id="3.30.1480.10">
    <property type="entry name" value="NusA, N-terminal domain"/>
    <property type="match status" value="1"/>
</dbReference>
<evidence type="ECO:0000313" key="9">
    <source>
        <dbReference type="EMBL" id="GET33037.1"/>
    </source>
</evidence>
<evidence type="ECO:0000259" key="8">
    <source>
        <dbReference type="PROSITE" id="PS50126"/>
    </source>
</evidence>
<organism evidence="9 10">
    <name type="scientific">Prolixibacter bellariivorans</name>
    <dbReference type="NCBI Taxonomy" id="314319"/>
    <lineage>
        <taxon>Bacteria</taxon>
        <taxon>Pseudomonadati</taxon>
        <taxon>Bacteroidota</taxon>
        <taxon>Bacteroidia</taxon>
        <taxon>Marinilabiliales</taxon>
        <taxon>Prolixibacteraceae</taxon>
        <taxon>Prolixibacter</taxon>
    </lineage>
</organism>
<evidence type="ECO:0000256" key="1">
    <source>
        <dbReference type="ARBA" id="ARBA00022472"/>
    </source>
</evidence>
<keyword evidence="10" id="KW-1185">Reference proteome</keyword>
<keyword evidence="4 7" id="KW-0694">RNA-binding</keyword>
<dbReference type="PROSITE" id="PS50084">
    <property type="entry name" value="KH_TYPE_1"/>
    <property type="match status" value="1"/>
</dbReference>
<dbReference type="FunFam" id="3.30.300.20:FF:000013">
    <property type="entry name" value="Transcription termination/antitermination protein NusA"/>
    <property type="match status" value="1"/>
</dbReference>
<dbReference type="InterPro" id="IPR030842">
    <property type="entry name" value="TF_NusA_bacterial"/>
</dbReference>
<dbReference type="PANTHER" id="PTHR22648:SF0">
    <property type="entry name" value="TRANSCRIPTION TERMINATION_ANTITERMINATION PROTEIN NUSA"/>
    <property type="match status" value="1"/>
</dbReference>
<dbReference type="CDD" id="cd22529">
    <property type="entry name" value="KH-II_NusA_rpt2"/>
    <property type="match status" value="1"/>
</dbReference>
<keyword evidence="1 7" id="KW-0806">Transcription termination</keyword>
<dbReference type="EMBL" id="BLAX01000001">
    <property type="protein sequence ID" value="GET33037.1"/>
    <property type="molecule type" value="Genomic_DNA"/>
</dbReference>
<dbReference type="GO" id="GO:0006353">
    <property type="term" value="P:DNA-templated transcription termination"/>
    <property type="evidence" value="ECO:0007669"/>
    <property type="project" value="UniProtKB-UniRule"/>
</dbReference>
<dbReference type="InterPro" id="IPR058582">
    <property type="entry name" value="KH_NusA_2nd"/>
</dbReference>
<accession>A0A5M4B0A1</accession>
<dbReference type="NCBIfam" id="TIGR01953">
    <property type="entry name" value="NusA"/>
    <property type="match status" value="1"/>
</dbReference>